<keyword evidence="2" id="KW-0812">Transmembrane</keyword>
<keyword evidence="2" id="KW-0472">Membrane</keyword>
<gene>
    <name evidence="3" type="ordered locus">Os06g0269500</name>
    <name evidence="3" type="ORF">OSNPB_060269500</name>
</gene>
<keyword evidence="4" id="KW-1185">Reference proteome</keyword>
<protein>
    <submittedName>
        <fullName evidence="3">Os06g0269500 protein</fullName>
    </submittedName>
</protein>
<dbReference type="STRING" id="39947.A0A0P0WV10"/>
<dbReference type="InParanoid" id="A0A0P0WV10"/>
<keyword evidence="2" id="KW-1133">Transmembrane helix</keyword>
<sequence length="218" mass="23622">MACHGVTLERSGALKTNPTGSSTGPPPAPAASASSPLPRQAQGHKVVSLAQRHNKRPPAATGLRLDFDDGGSEHVSTTTTSSALSLLSDELATQFDRYKNEMARMFQDHVRIVDVVDRVDSLLAAERKNKKPIHENAMDVSFSSFTTKTRLTQRTAIMSEFDIFSSPWRSRRTSTKSPKTTLIFVVVLAALLLWLSPGGPAWALSRCRGTTPPPPSCP</sequence>
<evidence type="ECO:0000256" key="2">
    <source>
        <dbReference type="SAM" id="Phobius"/>
    </source>
</evidence>
<name>A0A0P0WV10_ORYSJ</name>
<dbReference type="PaxDb" id="39947-A0A0P0WV10"/>
<evidence type="ECO:0000313" key="4">
    <source>
        <dbReference type="Proteomes" id="UP000059680"/>
    </source>
</evidence>
<dbReference type="EMBL" id="AP014962">
    <property type="protein sequence ID" value="BAS97178.1"/>
    <property type="molecule type" value="Genomic_DNA"/>
</dbReference>
<reference evidence="3 4" key="3">
    <citation type="journal article" date="2013" name="Rice">
        <title>Improvement of the Oryza sativa Nipponbare reference genome using next generation sequence and optical map data.</title>
        <authorList>
            <person name="Kawahara Y."/>
            <person name="de la Bastide M."/>
            <person name="Hamilton J.P."/>
            <person name="Kanamori H."/>
            <person name="McCombie W.R."/>
            <person name="Ouyang S."/>
            <person name="Schwartz D.C."/>
            <person name="Tanaka T."/>
            <person name="Wu J."/>
            <person name="Zhou S."/>
            <person name="Childs K.L."/>
            <person name="Davidson R.M."/>
            <person name="Lin H."/>
            <person name="Quesada-Ocampo L."/>
            <person name="Vaillancourt B."/>
            <person name="Sakai H."/>
            <person name="Lee S.S."/>
            <person name="Kim J."/>
            <person name="Numa H."/>
            <person name="Itoh T."/>
            <person name="Buell C.R."/>
            <person name="Matsumoto T."/>
        </authorList>
    </citation>
    <scope>NUCLEOTIDE SEQUENCE [LARGE SCALE GENOMIC DNA]</scope>
    <source>
        <strain evidence="4">cv. Nipponbare</strain>
    </source>
</reference>
<evidence type="ECO:0000313" key="3">
    <source>
        <dbReference type="EMBL" id="BAS97178.1"/>
    </source>
</evidence>
<evidence type="ECO:0000256" key="1">
    <source>
        <dbReference type="SAM" id="MobiDB-lite"/>
    </source>
</evidence>
<organism evidence="3 4">
    <name type="scientific">Oryza sativa subsp. japonica</name>
    <name type="common">Rice</name>
    <dbReference type="NCBI Taxonomy" id="39947"/>
    <lineage>
        <taxon>Eukaryota</taxon>
        <taxon>Viridiplantae</taxon>
        <taxon>Streptophyta</taxon>
        <taxon>Embryophyta</taxon>
        <taxon>Tracheophyta</taxon>
        <taxon>Spermatophyta</taxon>
        <taxon>Magnoliopsida</taxon>
        <taxon>Liliopsida</taxon>
        <taxon>Poales</taxon>
        <taxon>Poaceae</taxon>
        <taxon>BOP clade</taxon>
        <taxon>Oryzoideae</taxon>
        <taxon>Oryzeae</taxon>
        <taxon>Oryzinae</taxon>
        <taxon>Oryza</taxon>
        <taxon>Oryza sativa</taxon>
    </lineage>
</organism>
<accession>A0A0P0WV10</accession>
<reference evidence="3 4" key="2">
    <citation type="journal article" date="2013" name="Plant Cell Physiol.">
        <title>Rice Annotation Project Database (RAP-DB): an integrative and interactive database for rice genomics.</title>
        <authorList>
            <person name="Sakai H."/>
            <person name="Lee S.S."/>
            <person name="Tanaka T."/>
            <person name="Numa H."/>
            <person name="Kim J."/>
            <person name="Kawahara Y."/>
            <person name="Wakimoto H."/>
            <person name="Yang C.C."/>
            <person name="Iwamoto M."/>
            <person name="Abe T."/>
            <person name="Yamada Y."/>
            <person name="Muto A."/>
            <person name="Inokuchi H."/>
            <person name="Ikemura T."/>
            <person name="Matsumoto T."/>
            <person name="Sasaki T."/>
            <person name="Itoh T."/>
        </authorList>
    </citation>
    <scope>NUCLEOTIDE SEQUENCE [LARGE SCALE GENOMIC DNA]</scope>
    <source>
        <strain evidence="4">cv. Nipponbare</strain>
    </source>
</reference>
<dbReference type="AlphaFoldDB" id="A0A0P0WV10"/>
<feature type="transmembrane region" description="Helical" evidence="2">
    <location>
        <begin position="179"/>
        <end position="196"/>
    </location>
</feature>
<reference evidence="4" key="1">
    <citation type="journal article" date="2005" name="Nature">
        <title>The map-based sequence of the rice genome.</title>
        <authorList>
            <consortium name="International rice genome sequencing project (IRGSP)"/>
            <person name="Matsumoto T."/>
            <person name="Wu J."/>
            <person name="Kanamori H."/>
            <person name="Katayose Y."/>
            <person name="Fujisawa M."/>
            <person name="Namiki N."/>
            <person name="Mizuno H."/>
            <person name="Yamamoto K."/>
            <person name="Antonio B.A."/>
            <person name="Baba T."/>
            <person name="Sakata K."/>
            <person name="Nagamura Y."/>
            <person name="Aoki H."/>
            <person name="Arikawa K."/>
            <person name="Arita K."/>
            <person name="Bito T."/>
            <person name="Chiden Y."/>
            <person name="Fujitsuka N."/>
            <person name="Fukunaka R."/>
            <person name="Hamada M."/>
            <person name="Harada C."/>
            <person name="Hayashi A."/>
            <person name="Hijishita S."/>
            <person name="Honda M."/>
            <person name="Hosokawa S."/>
            <person name="Ichikawa Y."/>
            <person name="Idonuma A."/>
            <person name="Iijima M."/>
            <person name="Ikeda M."/>
            <person name="Ikeno M."/>
            <person name="Ito K."/>
            <person name="Ito S."/>
            <person name="Ito T."/>
            <person name="Ito Y."/>
            <person name="Ito Y."/>
            <person name="Iwabuchi A."/>
            <person name="Kamiya K."/>
            <person name="Karasawa W."/>
            <person name="Kurita K."/>
            <person name="Katagiri S."/>
            <person name="Kikuta A."/>
            <person name="Kobayashi H."/>
            <person name="Kobayashi N."/>
            <person name="Machita K."/>
            <person name="Maehara T."/>
            <person name="Masukawa M."/>
            <person name="Mizubayashi T."/>
            <person name="Mukai Y."/>
            <person name="Nagasaki H."/>
            <person name="Nagata Y."/>
            <person name="Naito S."/>
            <person name="Nakashima M."/>
            <person name="Nakama Y."/>
            <person name="Nakamichi Y."/>
            <person name="Nakamura M."/>
            <person name="Meguro A."/>
            <person name="Negishi M."/>
            <person name="Ohta I."/>
            <person name="Ohta T."/>
            <person name="Okamoto M."/>
            <person name="Ono N."/>
            <person name="Saji S."/>
            <person name="Sakaguchi M."/>
            <person name="Sakai K."/>
            <person name="Shibata M."/>
            <person name="Shimokawa T."/>
            <person name="Song J."/>
            <person name="Takazaki Y."/>
            <person name="Terasawa K."/>
            <person name="Tsugane M."/>
            <person name="Tsuji K."/>
            <person name="Ueda S."/>
            <person name="Waki K."/>
            <person name="Yamagata H."/>
            <person name="Yamamoto M."/>
            <person name="Yamamoto S."/>
            <person name="Yamane H."/>
            <person name="Yoshiki S."/>
            <person name="Yoshihara R."/>
            <person name="Yukawa K."/>
            <person name="Zhong H."/>
            <person name="Yano M."/>
            <person name="Yuan Q."/>
            <person name="Ouyang S."/>
            <person name="Liu J."/>
            <person name="Jones K.M."/>
            <person name="Gansberger K."/>
            <person name="Moffat K."/>
            <person name="Hill J."/>
            <person name="Bera J."/>
            <person name="Fadrosh D."/>
            <person name="Jin S."/>
            <person name="Johri S."/>
            <person name="Kim M."/>
            <person name="Overton L."/>
            <person name="Reardon M."/>
            <person name="Tsitrin T."/>
            <person name="Vuong H."/>
            <person name="Weaver B."/>
            <person name="Ciecko A."/>
            <person name="Tallon L."/>
            <person name="Jackson J."/>
            <person name="Pai G."/>
            <person name="Aken S.V."/>
            <person name="Utterback T."/>
            <person name="Reidmuller S."/>
            <person name="Feldblyum T."/>
            <person name="Hsiao J."/>
            <person name="Zismann V."/>
            <person name="Iobst S."/>
            <person name="de Vazeille A.R."/>
            <person name="Buell C.R."/>
            <person name="Ying K."/>
            <person name="Li Y."/>
            <person name="Lu T."/>
            <person name="Huang Y."/>
            <person name="Zhao Q."/>
            <person name="Feng Q."/>
            <person name="Zhang L."/>
            <person name="Zhu J."/>
            <person name="Weng Q."/>
            <person name="Mu J."/>
            <person name="Lu Y."/>
            <person name="Fan D."/>
            <person name="Liu Y."/>
            <person name="Guan J."/>
            <person name="Zhang Y."/>
            <person name="Yu S."/>
            <person name="Liu X."/>
            <person name="Zhang Y."/>
            <person name="Hong G."/>
            <person name="Han B."/>
            <person name="Choisne N."/>
            <person name="Demange N."/>
            <person name="Orjeda G."/>
            <person name="Samain S."/>
            <person name="Cattolico L."/>
            <person name="Pelletier E."/>
            <person name="Couloux A."/>
            <person name="Segurens B."/>
            <person name="Wincker P."/>
            <person name="D'Hont A."/>
            <person name="Scarpelli C."/>
            <person name="Weissenbach J."/>
            <person name="Salanoubat M."/>
            <person name="Quetier F."/>
            <person name="Yu Y."/>
            <person name="Kim H.R."/>
            <person name="Rambo T."/>
            <person name="Currie J."/>
            <person name="Collura K."/>
            <person name="Luo M."/>
            <person name="Yang T."/>
            <person name="Ammiraju J.S.S."/>
            <person name="Engler F."/>
            <person name="Soderlund C."/>
            <person name="Wing R.A."/>
            <person name="Palmer L.E."/>
            <person name="de la Bastide M."/>
            <person name="Spiegel L."/>
            <person name="Nascimento L."/>
            <person name="Zutavern T."/>
            <person name="O'Shaughnessy A."/>
            <person name="Dike S."/>
            <person name="Dedhia N."/>
            <person name="Preston R."/>
            <person name="Balija V."/>
            <person name="McCombie W.R."/>
            <person name="Chow T."/>
            <person name="Chen H."/>
            <person name="Chung M."/>
            <person name="Chen C."/>
            <person name="Shaw J."/>
            <person name="Wu H."/>
            <person name="Hsiao K."/>
            <person name="Chao Y."/>
            <person name="Chu M."/>
            <person name="Cheng C."/>
            <person name="Hour A."/>
            <person name="Lee P."/>
            <person name="Lin S."/>
            <person name="Lin Y."/>
            <person name="Liou J."/>
            <person name="Liu S."/>
            <person name="Hsing Y."/>
            <person name="Raghuvanshi S."/>
            <person name="Mohanty A."/>
            <person name="Bharti A.K."/>
            <person name="Gaur A."/>
            <person name="Gupta V."/>
            <person name="Kumar D."/>
            <person name="Ravi V."/>
            <person name="Vij S."/>
            <person name="Kapur A."/>
            <person name="Khurana P."/>
            <person name="Khurana P."/>
            <person name="Khurana J.P."/>
            <person name="Tyagi A.K."/>
            <person name="Gaikwad K."/>
            <person name="Singh A."/>
            <person name="Dalal V."/>
            <person name="Srivastava S."/>
            <person name="Dixit A."/>
            <person name="Pal A.K."/>
            <person name="Ghazi I.A."/>
            <person name="Yadav M."/>
            <person name="Pandit A."/>
            <person name="Bhargava A."/>
            <person name="Sureshbabu K."/>
            <person name="Batra K."/>
            <person name="Sharma T.R."/>
            <person name="Mohapatra T."/>
            <person name="Singh N.K."/>
            <person name="Messing J."/>
            <person name="Nelson A.B."/>
            <person name="Fuks G."/>
            <person name="Kavchok S."/>
            <person name="Keizer G."/>
            <person name="Linton E."/>
            <person name="Llaca V."/>
            <person name="Song R."/>
            <person name="Tanyolac B."/>
            <person name="Young S."/>
            <person name="Ho-Il K."/>
            <person name="Hahn J.H."/>
            <person name="Sangsakoo G."/>
            <person name="Vanavichit A."/>
            <person name="de Mattos Luiz.A.T."/>
            <person name="Zimmer P.D."/>
            <person name="Malone G."/>
            <person name="Dellagostin O."/>
            <person name="de Oliveira A.C."/>
            <person name="Bevan M."/>
            <person name="Bancroft I."/>
            <person name="Minx P."/>
            <person name="Cordum H."/>
            <person name="Wilson R."/>
            <person name="Cheng Z."/>
            <person name="Jin W."/>
            <person name="Jiang J."/>
            <person name="Leong S.A."/>
            <person name="Iwama H."/>
            <person name="Gojobori T."/>
            <person name="Itoh T."/>
            <person name="Niimura Y."/>
            <person name="Fujii Y."/>
            <person name="Habara T."/>
            <person name="Sakai H."/>
            <person name="Sato Y."/>
            <person name="Wilson G."/>
            <person name="Kumar K."/>
            <person name="McCouch S."/>
            <person name="Juretic N."/>
            <person name="Hoen D."/>
            <person name="Wright S."/>
            <person name="Bruskiewich R."/>
            <person name="Bureau T."/>
            <person name="Miyao A."/>
            <person name="Hirochika H."/>
            <person name="Nishikawa T."/>
            <person name="Kadowaki K."/>
            <person name="Sugiura M."/>
            <person name="Burr B."/>
            <person name="Sasaki T."/>
        </authorList>
    </citation>
    <scope>NUCLEOTIDE SEQUENCE [LARGE SCALE GENOMIC DNA]</scope>
    <source>
        <strain evidence="4">cv. Nipponbare</strain>
    </source>
</reference>
<feature type="region of interest" description="Disordered" evidence="1">
    <location>
        <begin position="1"/>
        <end position="80"/>
    </location>
</feature>
<proteinExistence type="predicted"/>
<dbReference type="Proteomes" id="UP000059680">
    <property type="component" value="Chromosome 6"/>
</dbReference>